<dbReference type="RefSeq" id="WP_075445591.1">
    <property type="nucleotide sequence ID" value="NZ_FOQK01000030.1"/>
</dbReference>
<dbReference type="Gene3D" id="3.30.1240.10">
    <property type="match status" value="1"/>
</dbReference>
<accession>A0A1I3HGY0</accession>
<dbReference type="Gene3D" id="3.40.50.1000">
    <property type="entry name" value="HAD superfamily/HAD-like"/>
    <property type="match status" value="1"/>
</dbReference>
<gene>
    <name evidence="1" type="ORF">SAMN04487861_13029</name>
</gene>
<dbReference type="PANTHER" id="PTHR10000:SF8">
    <property type="entry name" value="HAD SUPERFAMILY HYDROLASE-LIKE, TYPE 3"/>
    <property type="match status" value="1"/>
</dbReference>
<name>A0A1I3HGY0_SELRU</name>
<reference evidence="1 2" key="1">
    <citation type="submission" date="2016-10" db="EMBL/GenBank/DDBJ databases">
        <authorList>
            <person name="de Groot N.N."/>
        </authorList>
    </citation>
    <scope>NUCLEOTIDE SEQUENCE [LARGE SCALE GENOMIC DNA]</scope>
    <source>
        <strain evidence="1 2">Z108</strain>
    </source>
</reference>
<dbReference type="GO" id="GO:0000287">
    <property type="term" value="F:magnesium ion binding"/>
    <property type="evidence" value="ECO:0007669"/>
    <property type="project" value="TreeGrafter"/>
</dbReference>
<dbReference type="InterPro" id="IPR036412">
    <property type="entry name" value="HAD-like_sf"/>
</dbReference>
<dbReference type="InterPro" id="IPR023214">
    <property type="entry name" value="HAD_sf"/>
</dbReference>
<evidence type="ECO:0000313" key="1">
    <source>
        <dbReference type="EMBL" id="SFI34932.1"/>
    </source>
</evidence>
<proteinExistence type="predicted"/>
<dbReference type="SUPFAM" id="SSF56784">
    <property type="entry name" value="HAD-like"/>
    <property type="match status" value="1"/>
</dbReference>
<dbReference type="GO" id="GO:0016791">
    <property type="term" value="F:phosphatase activity"/>
    <property type="evidence" value="ECO:0007669"/>
    <property type="project" value="TreeGrafter"/>
</dbReference>
<dbReference type="AlphaFoldDB" id="A0A1I3HGY0"/>
<dbReference type="OrthoDB" id="306707at2"/>
<evidence type="ECO:0008006" key="3">
    <source>
        <dbReference type="Google" id="ProtNLM"/>
    </source>
</evidence>
<evidence type="ECO:0000313" key="2">
    <source>
        <dbReference type="Proteomes" id="UP000183639"/>
    </source>
</evidence>
<dbReference type="Pfam" id="PF08282">
    <property type="entry name" value="Hydrolase_3"/>
    <property type="match status" value="1"/>
</dbReference>
<dbReference type="Proteomes" id="UP000183639">
    <property type="component" value="Unassembled WGS sequence"/>
</dbReference>
<dbReference type="PANTHER" id="PTHR10000">
    <property type="entry name" value="PHOSPHOSERINE PHOSPHATASE"/>
    <property type="match status" value="1"/>
</dbReference>
<protein>
    <recommendedName>
        <fullName evidence="3">HAD family phosphatase</fullName>
    </recommendedName>
</protein>
<dbReference type="GO" id="GO:0005829">
    <property type="term" value="C:cytosol"/>
    <property type="evidence" value="ECO:0007669"/>
    <property type="project" value="TreeGrafter"/>
</dbReference>
<dbReference type="EMBL" id="FOQK01000030">
    <property type="protein sequence ID" value="SFI34932.1"/>
    <property type="molecule type" value="Genomic_DNA"/>
</dbReference>
<sequence length="251" mass="26761">MKIAATDFDGTLCPIGEPIPAENIKAIKAWQAAGHKFGIATGRGLTLIREALARYADWQPDFLVCNNGAVSVDGAGKMIHCQAIAPEVLQGVLAMPIMQEESHSLLVFTARSVRSIRPNPDIPAGLVPPITTAEALALPDVVQLSIKLATPAEAQQVCDAIRTVYPSLGGNINRSYLDINAVEADKGWGLQQMLADSGWQGSELLVIGDDKNDLPMIERFAGFTVATAKPFMHEAASKVYPTVGAMLLANM</sequence>
<organism evidence="1 2">
    <name type="scientific">Selenomonas ruminantium</name>
    <dbReference type="NCBI Taxonomy" id="971"/>
    <lineage>
        <taxon>Bacteria</taxon>
        <taxon>Bacillati</taxon>
        <taxon>Bacillota</taxon>
        <taxon>Negativicutes</taxon>
        <taxon>Selenomonadales</taxon>
        <taxon>Selenomonadaceae</taxon>
        <taxon>Selenomonas</taxon>
    </lineage>
</organism>